<keyword evidence="2 3" id="KW-0732">Signal</keyword>
<evidence type="ECO:0000259" key="4">
    <source>
        <dbReference type="Pfam" id="PF13458"/>
    </source>
</evidence>
<comment type="caution">
    <text evidence="5">The sequence shown here is derived from an EMBL/GenBank/DDBJ whole genome shotgun (WGS) entry which is preliminary data.</text>
</comment>
<proteinExistence type="inferred from homology"/>
<evidence type="ECO:0000256" key="2">
    <source>
        <dbReference type="ARBA" id="ARBA00022729"/>
    </source>
</evidence>
<organism evidence="5 6">
    <name type="scientific">Noviherbaspirillum suwonense</name>
    <dbReference type="NCBI Taxonomy" id="1224511"/>
    <lineage>
        <taxon>Bacteria</taxon>
        <taxon>Pseudomonadati</taxon>
        <taxon>Pseudomonadota</taxon>
        <taxon>Betaproteobacteria</taxon>
        <taxon>Burkholderiales</taxon>
        <taxon>Oxalobacteraceae</taxon>
        <taxon>Noviherbaspirillum</taxon>
    </lineage>
</organism>
<reference evidence="5 6" key="1">
    <citation type="submission" date="2017-05" db="EMBL/GenBank/DDBJ databases">
        <authorList>
            <person name="Varghese N."/>
            <person name="Submissions S."/>
        </authorList>
    </citation>
    <scope>NUCLEOTIDE SEQUENCE [LARGE SCALE GENOMIC DNA]</scope>
    <source>
        <strain evidence="5 6">DSM 26001</strain>
    </source>
</reference>
<dbReference type="EMBL" id="FXUL01000024">
    <property type="protein sequence ID" value="SMP76366.1"/>
    <property type="molecule type" value="Genomic_DNA"/>
</dbReference>
<evidence type="ECO:0000256" key="3">
    <source>
        <dbReference type="SAM" id="SignalP"/>
    </source>
</evidence>
<dbReference type="SUPFAM" id="SSF53822">
    <property type="entry name" value="Periplasmic binding protein-like I"/>
    <property type="match status" value="1"/>
</dbReference>
<dbReference type="Pfam" id="PF13458">
    <property type="entry name" value="Peripla_BP_6"/>
    <property type="match status" value="1"/>
</dbReference>
<dbReference type="CDD" id="cd06334">
    <property type="entry name" value="PBP1_ABC_ligand_binding-like"/>
    <property type="match status" value="1"/>
</dbReference>
<comment type="similarity">
    <text evidence="1">Belongs to the leucine-binding protein family.</text>
</comment>
<feature type="chain" id="PRO_5046524544" evidence="3">
    <location>
        <begin position="28"/>
        <end position="443"/>
    </location>
</feature>
<dbReference type="PANTHER" id="PTHR47235">
    <property type="entry name" value="BLR6548 PROTEIN"/>
    <property type="match status" value="1"/>
</dbReference>
<feature type="domain" description="Leucine-binding protein" evidence="4">
    <location>
        <begin position="35"/>
        <end position="398"/>
    </location>
</feature>
<sequence length="443" mass="48213">MKIRSFIRSAALATVMSTVLTTPSAFAQAKEQFFPLLTFRTGAYSPSGTPWANGFVDYFKLVNEKGGINGVKVIWEECETGYATDRGVECYERLKGKHGGATVFQTMSTGITFALTDKGPLDGIPILTPGYGLSESADGTVFKWSFPIAGSHWASADTQLQYVAKRAGGLDKLKGKKITLLYHDSPYGKEAIAVLAKRAEMHGFELTMIPIPHPGVEQKSAWLRIRQTRPDFVLLWGWGIMNSTALKEAQATGYPATKMIGVWPSGSESDVKGIDGATGYSAVLIQPGPGANSKIAKEVLSTLHANGKGSGPKEEVGEALYMRGLMNAMFAVEGVRKAQERFGTGKVMTAAQARWGYENLDFDQKKIEAAGLKDVMRPFATTCTDHMGPSFARAYKWDGKEWKLDSDWLEADRSILQPMVMAAASKYAADKKVEIRGADDCKS</sequence>
<dbReference type="Gene3D" id="3.40.50.2300">
    <property type="match status" value="2"/>
</dbReference>
<evidence type="ECO:0000313" key="5">
    <source>
        <dbReference type="EMBL" id="SMP76366.1"/>
    </source>
</evidence>
<dbReference type="Proteomes" id="UP001158049">
    <property type="component" value="Unassembled WGS sequence"/>
</dbReference>
<gene>
    <name evidence="5" type="ORF">SAMN06295970_12439</name>
</gene>
<keyword evidence="6" id="KW-1185">Reference proteome</keyword>
<feature type="signal peptide" evidence="3">
    <location>
        <begin position="1"/>
        <end position="27"/>
    </location>
</feature>
<dbReference type="PANTHER" id="PTHR47235:SF1">
    <property type="entry name" value="BLR6548 PROTEIN"/>
    <property type="match status" value="1"/>
</dbReference>
<dbReference type="InterPro" id="IPR028082">
    <property type="entry name" value="Peripla_BP_I"/>
</dbReference>
<protein>
    <submittedName>
        <fullName evidence="5">Amino acid/amide ABC transporter substrate-binding protein, HAAT family</fullName>
    </submittedName>
</protein>
<accession>A0ABY1QQS2</accession>
<dbReference type="RefSeq" id="WP_283444752.1">
    <property type="nucleotide sequence ID" value="NZ_FXUL01000024.1"/>
</dbReference>
<name>A0ABY1QQS2_9BURK</name>
<evidence type="ECO:0000313" key="6">
    <source>
        <dbReference type="Proteomes" id="UP001158049"/>
    </source>
</evidence>
<evidence type="ECO:0000256" key="1">
    <source>
        <dbReference type="ARBA" id="ARBA00010062"/>
    </source>
</evidence>
<dbReference type="InterPro" id="IPR028081">
    <property type="entry name" value="Leu-bd"/>
</dbReference>